<dbReference type="AlphaFoldDB" id="A0AB39YQT7"/>
<protein>
    <submittedName>
        <fullName evidence="2">Cyclophilin-like fold protein</fullName>
    </submittedName>
</protein>
<dbReference type="RefSeq" id="WP_369745908.1">
    <property type="nucleotide sequence ID" value="NZ_CP165735.1"/>
</dbReference>
<name>A0AB39YQT7_9MICC</name>
<dbReference type="InterPro" id="IPR041183">
    <property type="entry name" value="Cyclophilin-like"/>
</dbReference>
<proteinExistence type="predicted"/>
<dbReference type="Pfam" id="PF18050">
    <property type="entry name" value="Cyclophil_like2"/>
    <property type="match status" value="1"/>
</dbReference>
<gene>
    <name evidence="2" type="ORF">ABQM86_03205</name>
</gene>
<feature type="domain" description="Cyclophilin-like" evidence="1">
    <location>
        <begin position="6"/>
        <end position="35"/>
    </location>
</feature>
<organism evidence="2">
    <name type="scientific">Paenarthrobacter sp. AMU7</name>
    <dbReference type="NCBI Taxonomy" id="3162492"/>
    <lineage>
        <taxon>Bacteria</taxon>
        <taxon>Bacillati</taxon>
        <taxon>Actinomycetota</taxon>
        <taxon>Actinomycetes</taxon>
        <taxon>Micrococcales</taxon>
        <taxon>Micrococcaceae</taxon>
        <taxon>Paenarthrobacter</taxon>
    </lineage>
</organism>
<dbReference type="EMBL" id="CP165735">
    <property type="protein sequence ID" value="XDV72208.1"/>
    <property type="molecule type" value="Genomic_DNA"/>
</dbReference>
<evidence type="ECO:0000313" key="2">
    <source>
        <dbReference type="EMBL" id="XDV72208.1"/>
    </source>
</evidence>
<accession>A0AB39YQT7</accession>
<reference evidence="2" key="1">
    <citation type="submission" date="2024-07" db="EMBL/GenBank/DDBJ databases">
        <authorList>
            <person name="Li J."/>
            <person name="Wei H."/>
            <person name="Ma J."/>
        </authorList>
    </citation>
    <scope>NUCLEOTIDE SEQUENCE</scope>
    <source>
        <strain evidence="2">AMU7</strain>
    </source>
</reference>
<sequence>MTIGEGSPAIQDFPSVLPLTLTIEEFAGREQIADLLEIGQ</sequence>
<evidence type="ECO:0000259" key="1">
    <source>
        <dbReference type="Pfam" id="PF18050"/>
    </source>
</evidence>